<evidence type="ECO:0000313" key="1">
    <source>
        <dbReference type="EMBL" id="GAA4483986.1"/>
    </source>
</evidence>
<keyword evidence="2" id="KW-1185">Reference proteome</keyword>
<dbReference type="Proteomes" id="UP001501183">
    <property type="component" value="Unassembled WGS sequence"/>
</dbReference>
<evidence type="ECO:0000313" key="2">
    <source>
        <dbReference type="Proteomes" id="UP001501183"/>
    </source>
</evidence>
<protein>
    <submittedName>
        <fullName evidence="1">Uncharacterized protein</fullName>
    </submittedName>
</protein>
<reference evidence="2" key="1">
    <citation type="journal article" date="2019" name="Int. J. Syst. Evol. Microbiol.">
        <title>The Global Catalogue of Microorganisms (GCM) 10K type strain sequencing project: providing services to taxonomists for standard genome sequencing and annotation.</title>
        <authorList>
            <consortium name="The Broad Institute Genomics Platform"/>
            <consortium name="The Broad Institute Genome Sequencing Center for Infectious Disease"/>
            <person name="Wu L."/>
            <person name="Ma J."/>
        </authorList>
    </citation>
    <scope>NUCLEOTIDE SEQUENCE [LARGE SCALE GENOMIC DNA]</scope>
    <source>
        <strain evidence="2">JCM 32206</strain>
    </source>
</reference>
<dbReference type="EMBL" id="BAABFB010000059">
    <property type="protein sequence ID" value="GAA4483986.1"/>
    <property type="molecule type" value="Genomic_DNA"/>
</dbReference>
<accession>A0ABP8PBR0</accession>
<sequence length="60" mass="6530">MIGDLQVEHEECHGDGEDAVAEGFHPTGFRQIHGVIVRADCVALVCVGAMADDVRDLRLR</sequence>
<comment type="caution">
    <text evidence="1">The sequence shown here is derived from an EMBL/GenBank/DDBJ whole genome shotgun (WGS) entry which is preliminary data.</text>
</comment>
<proteinExistence type="predicted"/>
<gene>
    <name evidence="1" type="ORF">GCM10023094_36340</name>
</gene>
<name>A0ABP8PBR0_9NOCA</name>
<organism evidence="1 2">
    <name type="scientific">Rhodococcus olei</name>
    <dbReference type="NCBI Taxonomy" id="2161675"/>
    <lineage>
        <taxon>Bacteria</taxon>
        <taxon>Bacillati</taxon>
        <taxon>Actinomycetota</taxon>
        <taxon>Actinomycetes</taxon>
        <taxon>Mycobacteriales</taxon>
        <taxon>Nocardiaceae</taxon>
        <taxon>Rhodococcus</taxon>
    </lineage>
</organism>